<proteinExistence type="predicted"/>
<comment type="caution">
    <text evidence="1">The sequence shown here is derived from an EMBL/GenBank/DDBJ whole genome shotgun (WGS) entry which is preliminary data.</text>
</comment>
<dbReference type="AlphaFoldDB" id="A0A2P6MHC5"/>
<organism evidence="1 2">
    <name type="scientific">Alkalicoccus urumqiensis</name>
    <name type="common">Bacillus urumqiensis</name>
    <dbReference type="NCBI Taxonomy" id="1548213"/>
    <lineage>
        <taxon>Bacteria</taxon>
        <taxon>Bacillati</taxon>
        <taxon>Bacillota</taxon>
        <taxon>Bacilli</taxon>
        <taxon>Bacillales</taxon>
        <taxon>Bacillaceae</taxon>
        <taxon>Alkalicoccus</taxon>
    </lineage>
</organism>
<name>A0A2P6MHC5_ALKUR</name>
<evidence type="ECO:0000313" key="1">
    <source>
        <dbReference type="EMBL" id="PRO65677.1"/>
    </source>
</evidence>
<evidence type="ECO:0000313" key="2">
    <source>
        <dbReference type="Proteomes" id="UP000243650"/>
    </source>
</evidence>
<sequence>MKPSMYQLYKGKNVIASGKWSSVPRGGRAALSQYEKTGASGDISWNVQETVIDDIRLVTLHWAEVPAVKPVLFPALLAVWERLLAGEKELSVEGNVPGVFVFADSVDARRLFLLLADSFQRKTEVQCRQKETGIRILLQGAFLPADVLAQAEEEAVRCGWKLYGGLHGLELTLPVMEHTKTAGSISSGGQRL</sequence>
<dbReference type="Proteomes" id="UP000243650">
    <property type="component" value="Unassembled WGS sequence"/>
</dbReference>
<protein>
    <submittedName>
        <fullName evidence="1">Uncharacterized protein</fullName>
    </submittedName>
</protein>
<accession>A0A2P6MHC5</accession>
<keyword evidence="2" id="KW-1185">Reference proteome</keyword>
<dbReference type="RefSeq" id="WP_105959146.1">
    <property type="nucleotide sequence ID" value="NZ_PVNS01000007.1"/>
</dbReference>
<gene>
    <name evidence="1" type="ORF">C6I21_09145</name>
</gene>
<reference evidence="1 2" key="1">
    <citation type="submission" date="2018-03" db="EMBL/GenBank/DDBJ databases">
        <title>Bacillus urumqiensis sp. nov., a moderately haloalkaliphilic bacterium isolated from a salt lake.</title>
        <authorList>
            <person name="Zhao B."/>
            <person name="Liao Z."/>
        </authorList>
    </citation>
    <scope>NUCLEOTIDE SEQUENCE [LARGE SCALE GENOMIC DNA]</scope>
    <source>
        <strain evidence="1 2">BZ-SZ-XJ18</strain>
    </source>
</reference>
<dbReference type="EMBL" id="PVNS01000007">
    <property type="protein sequence ID" value="PRO65677.1"/>
    <property type="molecule type" value="Genomic_DNA"/>
</dbReference>